<keyword evidence="3" id="KW-1185">Reference proteome</keyword>
<gene>
    <name evidence="2" type="ORF">M9Y10_018004</name>
</gene>
<evidence type="ECO:0000313" key="2">
    <source>
        <dbReference type="EMBL" id="KAK8853006.1"/>
    </source>
</evidence>
<comment type="caution">
    <text evidence="2">The sequence shown here is derived from an EMBL/GenBank/DDBJ whole genome shotgun (WGS) entry which is preliminary data.</text>
</comment>
<evidence type="ECO:0000256" key="1">
    <source>
        <dbReference type="SAM" id="Phobius"/>
    </source>
</evidence>
<keyword evidence="1" id="KW-1133">Transmembrane helix</keyword>
<evidence type="ECO:0000313" key="3">
    <source>
        <dbReference type="Proteomes" id="UP001470230"/>
    </source>
</evidence>
<dbReference type="EMBL" id="JAPFFF010000023">
    <property type="protein sequence ID" value="KAK8853006.1"/>
    <property type="molecule type" value="Genomic_DNA"/>
</dbReference>
<organism evidence="2 3">
    <name type="scientific">Tritrichomonas musculus</name>
    <dbReference type="NCBI Taxonomy" id="1915356"/>
    <lineage>
        <taxon>Eukaryota</taxon>
        <taxon>Metamonada</taxon>
        <taxon>Parabasalia</taxon>
        <taxon>Tritrichomonadida</taxon>
        <taxon>Tritrichomonadidae</taxon>
        <taxon>Tritrichomonas</taxon>
    </lineage>
</organism>
<feature type="transmembrane region" description="Helical" evidence="1">
    <location>
        <begin position="6"/>
        <end position="24"/>
    </location>
</feature>
<reference evidence="2 3" key="1">
    <citation type="submission" date="2024-04" db="EMBL/GenBank/DDBJ databases">
        <title>Tritrichomonas musculus Genome.</title>
        <authorList>
            <person name="Alves-Ferreira E."/>
            <person name="Grigg M."/>
            <person name="Lorenzi H."/>
            <person name="Galac M."/>
        </authorList>
    </citation>
    <scope>NUCLEOTIDE SEQUENCE [LARGE SCALE GENOMIC DNA]</scope>
    <source>
        <strain evidence="2 3">EAF2021</strain>
    </source>
</reference>
<keyword evidence="1" id="KW-0472">Membrane</keyword>
<name>A0ABR2HV74_9EUKA</name>
<accession>A0ABR2HV74</accession>
<protein>
    <submittedName>
        <fullName evidence="2">Uncharacterized protein</fullName>
    </submittedName>
</protein>
<sequence length="450" mass="53786">MKELVLFYIELILFNFVFVFLYQYSKMLNSLSQKYPNNMPKTIIKVNIFTLEYFIRQKVPISSSAFKYLLENDISNLFTNYKKLIPNNTPTYYHTLVPFHVNGLLKSRVNFQDFFLPNNVNIKHFSQFLNHGDKHECEKSEVLLQSLNGPTPVNKYNFTIIYAIAACRASTQLLREIEALSNEEVAFIIFYDNKSNRTVLYELFESKVNNDKFKNVYFIDSPRFYVQWANVITAFPEFVMMQAAIKFFPNSLYISFHSESDYPIVPSKLIVKYLQDNYPKNYIQTLYDRASQWKHRRRRDFKFSFDADFSKKINEVLRYLFPHKIMPDAKWRNGWDYFTMTLNDSRKMIDMFFKRFDLVDALEYCSFGDEIIFDTLVAEADIKSTNEYLRYIDWRTRSAHPLVFNENHFNDIITHRCSFWARKFIMGTSDKVLDMIDEYIKNYSKSELTC</sequence>
<keyword evidence="1" id="KW-0812">Transmembrane</keyword>
<proteinExistence type="predicted"/>
<dbReference type="Proteomes" id="UP001470230">
    <property type="component" value="Unassembled WGS sequence"/>
</dbReference>